<dbReference type="AlphaFoldDB" id="A0A6P8WW11"/>
<evidence type="ECO:0000256" key="5">
    <source>
        <dbReference type="ARBA" id="ARBA00022763"/>
    </source>
</evidence>
<dbReference type="InterPro" id="IPR015943">
    <property type="entry name" value="WD40/YVTN_repeat-like_dom_sf"/>
</dbReference>
<comment type="subcellular location">
    <subcellularLocation>
        <location evidence="1">Nucleus</location>
    </subcellularLocation>
</comment>
<proteinExistence type="inferred from homology"/>
<evidence type="ECO:0000256" key="7">
    <source>
        <dbReference type="ARBA" id="ARBA00023204"/>
    </source>
</evidence>
<evidence type="ECO:0000256" key="6">
    <source>
        <dbReference type="ARBA" id="ARBA00022853"/>
    </source>
</evidence>
<feature type="compositionally biased region" description="Polar residues" evidence="10">
    <location>
        <begin position="623"/>
        <end position="634"/>
    </location>
</feature>
<gene>
    <name evidence="13" type="primary">LOC117569148</name>
</gene>
<feature type="compositionally biased region" description="Low complexity" evidence="10">
    <location>
        <begin position="474"/>
        <end position="488"/>
    </location>
</feature>
<feature type="compositionally biased region" description="Acidic residues" evidence="10">
    <location>
        <begin position="675"/>
        <end position="687"/>
    </location>
</feature>
<keyword evidence="6" id="KW-0156">Chromatin regulator</keyword>
<feature type="region of interest" description="Disordered" evidence="10">
    <location>
        <begin position="740"/>
        <end position="781"/>
    </location>
</feature>
<dbReference type="GO" id="GO:0005634">
    <property type="term" value="C:nucleus"/>
    <property type="evidence" value="ECO:0007669"/>
    <property type="project" value="UniProtKB-SubCell"/>
</dbReference>
<dbReference type="InterPro" id="IPR036322">
    <property type="entry name" value="WD40_repeat_dom_sf"/>
</dbReference>
<dbReference type="GO" id="GO:0006334">
    <property type="term" value="P:nucleosome assembly"/>
    <property type="evidence" value="ECO:0007669"/>
    <property type="project" value="TreeGrafter"/>
</dbReference>
<organism evidence="12 13">
    <name type="scientific">Drosophila albomicans</name>
    <name type="common">Fruit fly</name>
    <dbReference type="NCBI Taxonomy" id="7291"/>
    <lineage>
        <taxon>Eukaryota</taxon>
        <taxon>Metazoa</taxon>
        <taxon>Ecdysozoa</taxon>
        <taxon>Arthropoda</taxon>
        <taxon>Hexapoda</taxon>
        <taxon>Insecta</taxon>
        <taxon>Pterygota</taxon>
        <taxon>Neoptera</taxon>
        <taxon>Endopterygota</taxon>
        <taxon>Diptera</taxon>
        <taxon>Brachycera</taxon>
        <taxon>Muscomorpha</taxon>
        <taxon>Ephydroidea</taxon>
        <taxon>Drosophilidae</taxon>
        <taxon>Drosophila</taxon>
    </lineage>
</organism>
<evidence type="ECO:0000256" key="9">
    <source>
        <dbReference type="PROSITE-ProRule" id="PRU00221"/>
    </source>
</evidence>
<keyword evidence="12" id="KW-1185">Reference proteome</keyword>
<feature type="compositionally biased region" description="Basic and acidic residues" evidence="10">
    <location>
        <begin position="599"/>
        <end position="609"/>
    </location>
</feature>
<keyword evidence="7" id="KW-0234">DNA repair</keyword>
<dbReference type="PROSITE" id="PS50082">
    <property type="entry name" value="WD_REPEATS_2"/>
    <property type="match status" value="3"/>
</dbReference>
<dbReference type="RefSeq" id="XP_034106099.1">
    <property type="nucleotide sequence ID" value="XM_034250208.2"/>
</dbReference>
<evidence type="ECO:0000313" key="13">
    <source>
        <dbReference type="RefSeq" id="XP_034106099.1"/>
    </source>
</evidence>
<evidence type="ECO:0000256" key="1">
    <source>
        <dbReference type="ARBA" id="ARBA00004123"/>
    </source>
</evidence>
<dbReference type="InterPro" id="IPR019775">
    <property type="entry name" value="WD40_repeat_CS"/>
</dbReference>
<feature type="region of interest" description="Disordered" evidence="10">
    <location>
        <begin position="599"/>
        <end position="643"/>
    </location>
</feature>
<dbReference type="PROSITE" id="PS50294">
    <property type="entry name" value="WD_REPEATS_REGION"/>
    <property type="match status" value="3"/>
</dbReference>
<dbReference type="CTD" id="36107"/>
<dbReference type="Pfam" id="PF24105">
    <property type="entry name" value="Beta-prop_CAF1B_HIR1"/>
    <property type="match status" value="1"/>
</dbReference>
<feature type="compositionally biased region" description="Basic residues" evidence="10">
    <location>
        <begin position="419"/>
        <end position="429"/>
    </location>
</feature>
<evidence type="ECO:0000256" key="10">
    <source>
        <dbReference type="SAM" id="MobiDB-lite"/>
    </source>
</evidence>
<dbReference type="OrthoDB" id="71227at2759"/>
<dbReference type="PANTHER" id="PTHR15271:SF4">
    <property type="entry name" value="CHROMATIN ASSEMBLY FACTOR 1 SUBUNIT B"/>
    <property type="match status" value="1"/>
</dbReference>
<dbReference type="GO" id="GO:0033186">
    <property type="term" value="C:CAF-1 complex"/>
    <property type="evidence" value="ECO:0007669"/>
    <property type="project" value="TreeGrafter"/>
</dbReference>
<dbReference type="FunFam" id="2.130.10.10:FF:001187">
    <property type="entry name" value="Chromatin assembly factor-1 p105 subunit"/>
    <property type="match status" value="1"/>
</dbReference>
<keyword evidence="8" id="KW-0539">Nucleus</keyword>
<accession>A0A6P8WW11</accession>
<dbReference type="Gene3D" id="2.130.10.10">
    <property type="entry name" value="YVTN repeat-like/Quinoprotein amine dehydrogenase"/>
    <property type="match status" value="2"/>
</dbReference>
<evidence type="ECO:0000256" key="8">
    <source>
        <dbReference type="ARBA" id="ARBA00023242"/>
    </source>
</evidence>
<feature type="region of interest" description="Disordered" evidence="10">
    <location>
        <begin position="675"/>
        <end position="706"/>
    </location>
</feature>
<feature type="repeat" description="WD" evidence="9">
    <location>
        <begin position="177"/>
        <end position="218"/>
    </location>
</feature>
<evidence type="ECO:0000256" key="2">
    <source>
        <dbReference type="ARBA" id="ARBA00007306"/>
    </source>
</evidence>
<dbReference type="SUPFAM" id="SSF50978">
    <property type="entry name" value="WD40 repeat-like"/>
    <property type="match status" value="1"/>
</dbReference>
<dbReference type="InterPro" id="IPR001680">
    <property type="entry name" value="WD40_rpt"/>
</dbReference>
<feature type="repeat" description="WD" evidence="9">
    <location>
        <begin position="73"/>
        <end position="104"/>
    </location>
</feature>
<dbReference type="GeneID" id="117569148"/>
<evidence type="ECO:0000256" key="4">
    <source>
        <dbReference type="ARBA" id="ARBA00022737"/>
    </source>
</evidence>
<dbReference type="Proteomes" id="UP000515160">
    <property type="component" value="Chromosome 3"/>
</dbReference>
<dbReference type="GO" id="GO:0006335">
    <property type="term" value="P:DNA replication-dependent chromatin assembly"/>
    <property type="evidence" value="ECO:0007669"/>
    <property type="project" value="InterPro"/>
</dbReference>
<feature type="compositionally biased region" description="Basic and acidic residues" evidence="10">
    <location>
        <begin position="430"/>
        <end position="465"/>
    </location>
</feature>
<reference evidence="13" key="1">
    <citation type="submission" date="2025-08" db="UniProtKB">
        <authorList>
            <consortium name="RefSeq"/>
        </authorList>
    </citation>
    <scope>IDENTIFICATION</scope>
    <source>
        <strain evidence="13">15112-1751.03</strain>
        <tissue evidence="13">Whole Adult</tissue>
    </source>
</reference>
<dbReference type="GO" id="GO:0006281">
    <property type="term" value="P:DNA repair"/>
    <property type="evidence" value="ECO:0007669"/>
    <property type="project" value="UniProtKB-KW"/>
</dbReference>
<protein>
    <submittedName>
        <fullName evidence="13">Chromatin assembly factor 1 subunit B</fullName>
    </submittedName>
</protein>
<sequence length="781" mass="86750">MKCKIPEISWHNRDPVLSVDIQPKSGSLPPNAMCRLASGGTDTHVLIWYLNRTVEGEGGSGGEDMVLELAADLTKHQRAVNTVRWSPNGELLASGDDDSVIFLWVQKAENDVPNFIDSEGNSELNREMWRPQKVLRGHREDVYDLCWAPNSQFLLTGSVDNTAMLWDVHKGKSLAILDDHKGYVQGVAWDPANQYLATMSTDRNLRIFDVSTRRCLHRVSKTTLPVKEGHELHGRNVRLYHDGTLQTFFRRICFTPDAKLLLTPAGVTDYDGVLKPSHTTYGYSRYDLSKPAFVLPFPNEYTVAVRCSPVLYRLRPFNAEKNLPIITLPYRMIYAVATKNSVFFFDTQQPVPFAIVSNIHYTRLTDLTWSNDGNTLIVSSTDGFCSLISFDETELGERYEDMDAVLCAVTMSIDNAPQRSRKIKKQRRKPSTDESTVRRPLQEKGKPNIIDSKLERSPLKDKDSAETDVDADNDSSLQSSSSATSANSPKPAESTEKKVKPTPIAFRRSPRKVAEPQPIATRRSPRKVAEPTPIATRRSPRKVADSTPSVSETKPIAIKRKASEISDSVEPVQSKPKLQYGLLPKPIEAVLDRQIISSDEKFELPEKQSRPVTPIQVRRQPRTPGSSNSNTLTPKSLPARHATPIAVRRTPRVLVDGPAVNAPVVVEEAMDAWPLEEDVTPLPDENEAAPSKKETKSSEEPQLTINEATCERTEDIRLVYEDTQEGTPVKAAPTITATATAAATATSVGASPKPTTPNAKTPRRVSLRTISTPKSKKKLLD</sequence>
<feature type="region of interest" description="Disordered" evidence="10">
    <location>
        <begin position="417"/>
        <end position="573"/>
    </location>
</feature>
<feature type="domain" description="CAF1B/HIR1 beta-propeller" evidence="11">
    <location>
        <begin position="1"/>
        <end position="395"/>
    </location>
</feature>
<dbReference type="InterPro" id="IPR055410">
    <property type="entry name" value="Beta-prop_CAF1B_HIR1"/>
</dbReference>
<dbReference type="PANTHER" id="PTHR15271">
    <property type="entry name" value="CHROMATIN ASSEMBLY FACTOR 1 SUBUNIT B"/>
    <property type="match status" value="1"/>
</dbReference>
<keyword evidence="5" id="KW-0227">DNA damage</keyword>
<evidence type="ECO:0000313" key="12">
    <source>
        <dbReference type="Proteomes" id="UP000515160"/>
    </source>
</evidence>
<dbReference type="SMART" id="SM00320">
    <property type="entry name" value="WD40"/>
    <property type="match status" value="5"/>
</dbReference>
<feature type="compositionally biased region" description="Basic and acidic residues" evidence="10">
    <location>
        <begin position="690"/>
        <end position="699"/>
    </location>
</feature>
<keyword evidence="3 9" id="KW-0853">WD repeat</keyword>
<feature type="repeat" description="WD" evidence="9">
    <location>
        <begin position="135"/>
        <end position="176"/>
    </location>
</feature>
<keyword evidence="4" id="KW-0677">Repeat</keyword>
<name>A0A6P8WW11_DROAB</name>
<dbReference type="PROSITE" id="PS00678">
    <property type="entry name" value="WD_REPEATS_1"/>
    <property type="match status" value="1"/>
</dbReference>
<comment type="similarity">
    <text evidence="2">Belongs to the WD repeat HIR1 family.</text>
</comment>
<evidence type="ECO:0000259" key="11">
    <source>
        <dbReference type="Pfam" id="PF24105"/>
    </source>
</evidence>
<dbReference type="InterPro" id="IPR045145">
    <property type="entry name" value="PTHR15271"/>
</dbReference>
<evidence type="ECO:0000256" key="3">
    <source>
        <dbReference type="ARBA" id="ARBA00022574"/>
    </source>
</evidence>